<dbReference type="Proteomes" id="UP001165488">
    <property type="component" value="Unassembled WGS sequence"/>
</dbReference>
<dbReference type="EMBL" id="JAKZGS010000028">
    <property type="protein sequence ID" value="MCH7400106.1"/>
    <property type="molecule type" value="Genomic_DNA"/>
</dbReference>
<keyword evidence="2" id="KW-1185">Reference proteome</keyword>
<dbReference type="RefSeq" id="WP_241276599.1">
    <property type="nucleotide sequence ID" value="NZ_JAKZGS010000028.1"/>
</dbReference>
<reference evidence="1" key="1">
    <citation type="submission" date="2022-03" db="EMBL/GenBank/DDBJ databases">
        <title>De novo assembled genomes of Belliella spp. (Cyclobacteriaceae) strains.</title>
        <authorList>
            <person name="Szabo A."/>
            <person name="Korponai K."/>
            <person name="Felfoldi T."/>
        </authorList>
    </citation>
    <scope>NUCLEOTIDE SEQUENCE</scope>
    <source>
        <strain evidence="1">DSM 107340</strain>
    </source>
</reference>
<gene>
    <name evidence="1" type="ORF">MM236_19075</name>
</gene>
<protein>
    <submittedName>
        <fullName evidence="1">ASCH domain-containing protein</fullName>
    </submittedName>
</protein>
<sequence>MLLGFKKSFAKPILQGSKVFTIRNQRKLEPKIGETLYMYTGLRTKDCNKITDKHKLVSIQLVDLYFSIDEEGNGWVDIIVDGRMLKNYEMQEFSKMDGFTDLKDFSDYWLENVKPNRLGIKYHEAEDMIIYHWTDLKL</sequence>
<comment type="caution">
    <text evidence="1">The sequence shown here is derived from an EMBL/GenBank/DDBJ whole genome shotgun (WGS) entry which is preliminary data.</text>
</comment>
<name>A0ABS9UU07_9BACT</name>
<evidence type="ECO:0000313" key="2">
    <source>
        <dbReference type="Proteomes" id="UP001165488"/>
    </source>
</evidence>
<proteinExistence type="predicted"/>
<evidence type="ECO:0000313" key="1">
    <source>
        <dbReference type="EMBL" id="MCH7400106.1"/>
    </source>
</evidence>
<accession>A0ABS9UU07</accession>
<organism evidence="1 2">
    <name type="scientific">Belliella calami</name>
    <dbReference type="NCBI Taxonomy" id="2923436"/>
    <lineage>
        <taxon>Bacteria</taxon>
        <taxon>Pseudomonadati</taxon>
        <taxon>Bacteroidota</taxon>
        <taxon>Cytophagia</taxon>
        <taxon>Cytophagales</taxon>
        <taxon>Cyclobacteriaceae</taxon>
        <taxon>Belliella</taxon>
    </lineage>
</organism>